<protein>
    <submittedName>
        <fullName evidence="1">DUF4150 domain-containing protein</fullName>
    </submittedName>
</protein>
<evidence type="ECO:0000313" key="1">
    <source>
        <dbReference type="EMBL" id="XCN73049.1"/>
    </source>
</evidence>
<gene>
    <name evidence="1" type="ORF">Q3M24_22705</name>
</gene>
<reference evidence="1" key="2">
    <citation type="submission" date="2024-06" db="EMBL/GenBank/DDBJ databases">
        <authorList>
            <person name="Plum-Jensen L.E."/>
            <person name="Schramm A."/>
            <person name="Marshall I.P.G."/>
        </authorList>
    </citation>
    <scope>NUCLEOTIDE SEQUENCE</scope>
    <source>
        <strain evidence="1">Rat1</strain>
    </source>
</reference>
<accession>A0AAU8LW04</accession>
<sequence length="132" mass="13876">MFANCSMPGMDIAFPDVCKTPVGPAIVPIPYPNIAMKTMAVPPTTSMKHLIMFMPSHHVGTTVPTTMGDNAGALGGVASQIMMGPARNTKSSMKVITGGMPATRMLDTTMQNLTNASGMTLVPGQFKVLYLS</sequence>
<dbReference type="AlphaFoldDB" id="A0AAU8LW04"/>
<dbReference type="Pfam" id="PF13665">
    <property type="entry name" value="Tox-PAAR-like"/>
    <property type="match status" value="1"/>
</dbReference>
<reference evidence="1" key="1">
    <citation type="journal article" date="2024" name="Syst. Appl. Microbiol.">
        <title>First single-strain enrichments of Electrothrix cable bacteria, description of E. aestuarii sp. nov. and E. rattekaaiensis sp. nov., and proposal of a cable bacteria taxonomy following the rules of the SeqCode.</title>
        <authorList>
            <person name="Plum-Jensen L.E."/>
            <person name="Schramm A."/>
            <person name="Marshall I.P.G."/>
        </authorList>
    </citation>
    <scope>NUCLEOTIDE SEQUENCE</scope>
    <source>
        <strain evidence="1">Rat1</strain>
    </source>
</reference>
<organism evidence="1">
    <name type="scientific">Candidatus Electrothrix aestuarii</name>
    <dbReference type="NCBI Taxonomy" id="3062594"/>
    <lineage>
        <taxon>Bacteria</taxon>
        <taxon>Pseudomonadati</taxon>
        <taxon>Thermodesulfobacteriota</taxon>
        <taxon>Desulfobulbia</taxon>
        <taxon>Desulfobulbales</taxon>
        <taxon>Desulfobulbaceae</taxon>
        <taxon>Candidatus Electrothrix</taxon>
    </lineage>
</organism>
<dbReference type="EMBL" id="CP159373">
    <property type="protein sequence ID" value="XCN73049.1"/>
    <property type="molecule type" value="Genomic_DNA"/>
</dbReference>
<proteinExistence type="predicted"/>
<dbReference type="KEGG" id="eaj:Q3M24_22705"/>
<name>A0AAU8LW04_9BACT</name>